<evidence type="ECO:0000256" key="1">
    <source>
        <dbReference type="ARBA" id="ARBA00004141"/>
    </source>
</evidence>
<organism evidence="8 9">
    <name type="scientific">Elasticomyces elasticus</name>
    <dbReference type="NCBI Taxonomy" id="574655"/>
    <lineage>
        <taxon>Eukaryota</taxon>
        <taxon>Fungi</taxon>
        <taxon>Dikarya</taxon>
        <taxon>Ascomycota</taxon>
        <taxon>Pezizomycotina</taxon>
        <taxon>Dothideomycetes</taxon>
        <taxon>Dothideomycetidae</taxon>
        <taxon>Mycosphaerellales</taxon>
        <taxon>Teratosphaeriaceae</taxon>
        <taxon>Elasticomyces</taxon>
    </lineage>
</organism>
<evidence type="ECO:0000256" key="2">
    <source>
        <dbReference type="ARBA" id="ARBA00022448"/>
    </source>
</evidence>
<dbReference type="PANTHER" id="PTHR45649:SF5">
    <property type="entry name" value="GABA TRANSPORTER (EUROFUNG)-RELATED"/>
    <property type="match status" value="1"/>
</dbReference>
<feature type="transmembrane region" description="Helical" evidence="7">
    <location>
        <begin position="448"/>
        <end position="468"/>
    </location>
</feature>
<dbReference type="GO" id="GO:0016020">
    <property type="term" value="C:membrane"/>
    <property type="evidence" value="ECO:0007669"/>
    <property type="project" value="UniProtKB-SubCell"/>
</dbReference>
<feature type="transmembrane region" description="Helical" evidence="7">
    <location>
        <begin position="216"/>
        <end position="234"/>
    </location>
</feature>
<feature type="region of interest" description="Disordered" evidence="6">
    <location>
        <begin position="1"/>
        <end position="31"/>
    </location>
</feature>
<sequence length="515" mass="56023">MSDFKEATVKETPSNHDMGRSAGYGTGSEKSSQKLDVSLISREARSLDERLTGRQRYLSLKPAVAFAMTVLSSWTGISLTMSAAFLNGGPTTLVWGTLLAGVGSLAIAASLGELASITPVVGAQYRWTGLYAPRAMSPAFWSLLQGWLTVFSWICLCAAVPFISALCLQGLIILNDETYVPQRWQATLLMWAFLALPVLGNVYGRKLLKAVEIMGGVLHIVFFVVTITTLAVMARRSTAKFVFTESFFGQSGWERFDGVLHLSDEISDAPRKVPIAMMLAVVFNTILALAFLITVLFCIGDVEAAVGTTTGFPIIQIIYQATESKAAATVIVCMILFSTMIALFGVFASVSRLTWAFARDNGLPYSEFFSRVHPTLHIPLNALGLVTIIAALLGLINIGNTTAFNAILSLATMGLYLSYVMPLAFVLIRKLQGRHPNYGPFRLGIWSIPVNIVGLAFGIYMVIFLPFPSVLPVTGATMNYAAPILGFIMLLALGDWFVSGRKRFEVPTHAPEHYE</sequence>
<feature type="transmembrane region" description="Helical" evidence="7">
    <location>
        <begin position="480"/>
        <end position="498"/>
    </location>
</feature>
<dbReference type="PANTHER" id="PTHR45649">
    <property type="entry name" value="AMINO-ACID PERMEASE BAT1"/>
    <property type="match status" value="1"/>
</dbReference>
<feature type="compositionally biased region" description="Basic and acidic residues" evidence="6">
    <location>
        <begin position="1"/>
        <end position="19"/>
    </location>
</feature>
<keyword evidence="5 7" id="KW-0472">Membrane</keyword>
<feature type="transmembrane region" description="Helical" evidence="7">
    <location>
        <begin position="404"/>
        <end position="428"/>
    </location>
</feature>
<dbReference type="Pfam" id="PF13520">
    <property type="entry name" value="AA_permease_2"/>
    <property type="match status" value="1"/>
</dbReference>
<dbReference type="AlphaFoldDB" id="A0AAN7VTM7"/>
<feature type="transmembrane region" description="Helical" evidence="7">
    <location>
        <begin position="186"/>
        <end position="204"/>
    </location>
</feature>
<gene>
    <name evidence="8" type="ORF">LTR97_003943</name>
</gene>
<evidence type="ECO:0000256" key="6">
    <source>
        <dbReference type="SAM" id="MobiDB-lite"/>
    </source>
</evidence>
<feature type="transmembrane region" description="Helical" evidence="7">
    <location>
        <begin position="150"/>
        <end position="174"/>
    </location>
</feature>
<proteinExistence type="predicted"/>
<dbReference type="Proteomes" id="UP001310594">
    <property type="component" value="Unassembled WGS sequence"/>
</dbReference>
<dbReference type="NCBIfam" id="TIGR01167">
    <property type="entry name" value="LPXTG_anchor"/>
    <property type="match status" value="1"/>
</dbReference>
<feature type="transmembrane region" description="Helical" evidence="7">
    <location>
        <begin position="275"/>
        <end position="297"/>
    </location>
</feature>
<protein>
    <submittedName>
        <fullName evidence="8">Uncharacterized protein</fullName>
    </submittedName>
</protein>
<dbReference type="InterPro" id="IPR002293">
    <property type="entry name" value="AA/rel_permease1"/>
</dbReference>
<dbReference type="GO" id="GO:0022857">
    <property type="term" value="F:transmembrane transporter activity"/>
    <property type="evidence" value="ECO:0007669"/>
    <property type="project" value="InterPro"/>
</dbReference>
<feature type="transmembrane region" description="Helical" evidence="7">
    <location>
        <begin position="378"/>
        <end position="398"/>
    </location>
</feature>
<feature type="transmembrane region" description="Helical" evidence="7">
    <location>
        <begin position="326"/>
        <end position="350"/>
    </location>
</feature>
<feature type="transmembrane region" description="Helical" evidence="7">
    <location>
        <begin position="63"/>
        <end position="86"/>
    </location>
</feature>
<keyword evidence="4 7" id="KW-1133">Transmembrane helix</keyword>
<evidence type="ECO:0000313" key="9">
    <source>
        <dbReference type="Proteomes" id="UP001310594"/>
    </source>
</evidence>
<reference evidence="8" key="1">
    <citation type="submission" date="2023-08" db="EMBL/GenBank/DDBJ databases">
        <title>Black Yeasts Isolated from many extreme environments.</title>
        <authorList>
            <person name="Coleine C."/>
            <person name="Stajich J.E."/>
            <person name="Selbmann L."/>
        </authorList>
    </citation>
    <scope>NUCLEOTIDE SEQUENCE</scope>
    <source>
        <strain evidence="8">CCFEE 5810</strain>
    </source>
</reference>
<name>A0AAN7VTM7_9PEZI</name>
<dbReference type="EMBL" id="JAVRQU010000005">
    <property type="protein sequence ID" value="KAK5702997.1"/>
    <property type="molecule type" value="Genomic_DNA"/>
</dbReference>
<dbReference type="Gene3D" id="1.20.1740.10">
    <property type="entry name" value="Amino acid/polyamine transporter I"/>
    <property type="match status" value="1"/>
</dbReference>
<accession>A0AAN7VTM7</accession>
<comment type="caution">
    <text evidence="8">The sequence shown here is derived from an EMBL/GenBank/DDBJ whole genome shotgun (WGS) entry which is preliminary data.</text>
</comment>
<evidence type="ECO:0000256" key="5">
    <source>
        <dbReference type="ARBA" id="ARBA00023136"/>
    </source>
</evidence>
<dbReference type="PIRSF" id="PIRSF006060">
    <property type="entry name" value="AA_transporter"/>
    <property type="match status" value="1"/>
</dbReference>
<feature type="transmembrane region" description="Helical" evidence="7">
    <location>
        <begin position="92"/>
        <end position="115"/>
    </location>
</feature>
<keyword evidence="3 7" id="KW-0812">Transmembrane</keyword>
<evidence type="ECO:0000256" key="3">
    <source>
        <dbReference type="ARBA" id="ARBA00022692"/>
    </source>
</evidence>
<keyword evidence="2" id="KW-0813">Transport</keyword>
<evidence type="ECO:0000313" key="8">
    <source>
        <dbReference type="EMBL" id="KAK5702997.1"/>
    </source>
</evidence>
<evidence type="ECO:0000256" key="4">
    <source>
        <dbReference type="ARBA" id="ARBA00022989"/>
    </source>
</evidence>
<comment type="subcellular location">
    <subcellularLocation>
        <location evidence="1">Membrane</location>
        <topology evidence="1">Multi-pass membrane protein</topology>
    </subcellularLocation>
</comment>
<evidence type="ECO:0000256" key="7">
    <source>
        <dbReference type="SAM" id="Phobius"/>
    </source>
</evidence>